<sequence>MPAVCEFPVSDTASLEILYEDEYLVAVNKPAGLLVHPSWIAPARTPNLAAQLKLRYPNETVHTVHRLDRATSGVILFARNKAVAHSLQQQFAERQVQKTYLCVVRGWADEEGVIDYALKPIHDKIAEPHANPDKEAQDAVSAYRRIAKVALPIPVGRYPEARYSLVEVKPTTGRKHQIRRHMKHILHPIVGDTKHGEGRHNRLFREHLDSHRLLLMAVGIEFEHPVSGCRLNIQAGVGDDVRELFERLGWREGYPVTAAVAQR</sequence>
<evidence type="ECO:0000256" key="5">
    <source>
        <dbReference type="ARBA" id="ARBA00038943"/>
    </source>
</evidence>
<evidence type="ECO:0000313" key="11">
    <source>
        <dbReference type="EMBL" id="MBV0931819.1"/>
    </source>
</evidence>
<evidence type="ECO:0000256" key="2">
    <source>
        <dbReference type="ARBA" id="ARBA00023235"/>
    </source>
</evidence>
<evidence type="ECO:0000256" key="6">
    <source>
        <dbReference type="ARBA" id="ARBA00040675"/>
    </source>
</evidence>
<dbReference type="InterPro" id="IPR050188">
    <property type="entry name" value="RluA_PseudoU_synthase"/>
</dbReference>
<comment type="function">
    <text evidence="4">Responsible for synthesis of pseudouridine from uracil-65 in transfer RNAs.</text>
</comment>
<comment type="catalytic activity">
    <reaction evidence="3">
        <text>uridine(65) in tRNA = pseudouridine(65) in tRNA</text>
        <dbReference type="Rhea" id="RHEA:42536"/>
        <dbReference type="Rhea" id="RHEA-COMP:10103"/>
        <dbReference type="Rhea" id="RHEA-COMP:10104"/>
        <dbReference type="ChEBI" id="CHEBI:65314"/>
        <dbReference type="ChEBI" id="CHEBI:65315"/>
        <dbReference type="EC" id="5.4.99.26"/>
    </reaction>
</comment>
<dbReference type="EC" id="5.4.99.26" evidence="5"/>
<organism evidence="11 12">
    <name type="scientific">Marinobacterium weihaiense</name>
    <dbReference type="NCBI Taxonomy" id="2851016"/>
    <lineage>
        <taxon>Bacteria</taxon>
        <taxon>Pseudomonadati</taxon>
        <taxon>Pseudomonadota</taxon>
        <taxon>Gammaproteobacteria</taxon>
        <taxon>Oceanospirillales</taxon>
        <taxon>Oceanospirillaceae</taxon>
        <taxon>Marinobacterium</taxon>
    </lineage>
</organism>
<keyword evidence="12" id="KW-1185">Reference proteome</keyword>
<evidence type="ECO:0000256" key="8">
    <source>
        <dbReference type="ARBA" id="ARBA00041975"/>
    </source>
</evidence>
<dbReference type="EMBL" id="JAHQZT010000001">
    <property type="protein sequence ID" value="MBV0931819.1"/>
    <property type="molecule type" value="Genomic_DNA"/>
</dbReference>
<gene>
    <name evidence="11" type="ORF">KTN04_00500</name>
</gene>
<protein>
    <recommendedName>
        <fullName evidence="6">tRNA pseudouridine synthase C</fullName>
        <ecNumber evidence="5">5.4.99.26</ecNumber>
    </recommendedName>
    <alternativeName>
        <fullName evidence="8">tRNA pseudouridine(65) synthase</fullName>
    </alternativeName>
    <alternativeName>
        <fullName evidence="9">tRNA pseudouridylate synthase C</fullName>
    </alternativeName>
    <alternativeName>
        <fullName evidence="7">tRNA-uridine isomerase C</fullName>
    </alternativeName>
</protein>
<evidence type="ECO:0000256" key="4">
    <source>
        <dbReference type="ARBA" id="ARBA00037670"/>
    </source>
</evidence>
<dbReference type="InterPro" id="IPR006224">
    <property type="entry name" value="PsdUridine_synth_RluA-like_CS"/>
</dbReference>
<proteinExistence type="predicted"/>
<keyword evidence="2" id="KW-0413">Isomerase</keyword>
<evidence type="ECO:0000256" key="9">
    <source>
        <dbReference type="ARBA" id="ARBA00043049"/>
    </source>
</evidence>
<comment type="caution">
    <text evidence="11">The sequence shown here is derived from an EMBL/GenBank/DDBJ whole genome shotgun (WGS) entry which is preliminary data.</text>
</comment>
<keyword evidence="1" id="KW-0819">tRNA processing</keyword>
<dbReference type="PANTHER" id="PTHR21600:SF56">
    <property type="entry name" value="TRNA PSEUDOURIDINE SYNTHASE C"/>
    <property type="match status" value="1"/>
</dbReference>
<reference evidence="11 12" key="1">
    <citation type="submission" date="2021-06" db="EMBL/GenBank/DDBJ databases">
        <title>Bacterium isolated from marine sediment.</title>
        <authorList>
            <person name="Zhu K.-L."/>
            <person name="Du Z.-J."/>
            <person name="Liang Q.-Y."/>
        </authorList>
    </citation>
    <scope>NUCLEOTIDE SEQUENCE [LARGE SCALE GENOMIC DNA]</scope>
    <source>
        <strain evidence="11 12">A346</strain>
    </source>
</reference>
<evidence type="ECO:0000256" key="7">
    <source>
        <dbReference type="ARBA" id="ARBA00041803"/>
    </source>
</evidence>
<dbReference type="PROSITE" id="PS01129">
    <property type="entry name" value="PSI_RLU"/>
    <property type="match status" value="1"/>
</dbReference>
<name>A0ABS6M7D8_9GAMM</name>
<evidence type="ECO:0000313" key="12">
    <source>
        <dbReference type="Proteomes" id="UP000755551"/>
    </source>
</evidence>
<accession>A0ABS6M7D8</accession>
<dbReference type="Pfam" id="PF00849">
    <property type="entry name" value="PseudoU_synth_2"/>
    <property type="match status" value="1"/>
</dbReference>
<evidence type="ECO:0000256" key="1">
    <source>
        <dbReference type="ARBA" id="ARBA00022694"/>
    </source>
</evidence>
<evidence type="ECO:0000256" key="3">
    <source>
        <dbReference type="ARBA" id="ARBA00036607"/>
    </source>
</evidence>
<evidence type="ECO:0000259" key="10">
    <source>
        <dbReference type="Pfam" id="PF00849"/>
    </source>
</evidence>
<dbReference type="Proteomes" id="UP000755551">
    <property type="component" value="Unassembled WGS sequence"/>
</dbReference>
<feature type="domain" description="Pseudouridine synthase RsuA/RluA-like" evidence="10">
    <location>
        <begin position="24"/>
        <end position="184"/>
    </location>
</feature>
<dbReference type="PANTHER" id="PTHR21600">
    <property type="entry name" value="MITOCHONDRIAL RNA PSEUDOURIDINE SYNTHASE"/>
    <property type="match status" value="1"/>
</dbReference>
<dbReference type="InterPro" id="IPR006145">
    <property type="entry name" value="PsdUridine_synth_RsuA/RluA"/>
</dbReference>